<dbReference type="GO" id="GO:0016787">
    <property type="term" value="F:hydrolase activity"/>
    <property type="evidence" value="ECO:0007669"/>
    <property type="project" value="UniProtKB-KW"/>
</dbReference>
<dbReference type="RefSeq" id="WP_211756927.1">
    <property type="nucleotide sequence ID" value="NZ_JAERKF010000034.1"/>
</dbReference>
<dbReference type="EMBL" id="JAERKF010000034">
    <property type="protein sequence ID" value="MBS1011861.1"/>
    <property type="molecule type" value="Genomic_DNA"/>
</dbReference>
<evidence type="ECO:0000313" key="2">
    <source>
        <dbReference type="Proteomes" id="UP000676478"/>
    </source>
</evidence>
<evidence type="ECO:0000313" key="1">
    <source>
        <dbReference type="EMBL" id="MBS1011861.1"/>
    </source>
</evidence>
<proteinExistence type="predicted"/>
<keyword evidence="1" id="KW-0378">Hydrolase</keyword>
<dbReference type="SUPFAM" id="SSF51395">
    <property type="entry name" value="FMN-linked oxidoreductases"/>
    <property type="match status" value="1"/>
</dbReference>
<name>A0AA41ES33_LEVBR</name>
<accession>A0AA41ES33</accession>
<comment type="caution">
    <text evidence="1">The sequence shown here is derived from an EMBL/GenBank/DDBJ whole genome shotgun (WGS) entry which is preliminary data.</text>
</comment>
<dbReference type="Gene3D" id="3.20.20.70">
    <property type="entry name" value="Aldolase class I"/>
    <property type="match status" value="1"/>
</dbReference>
<reference evidence="1" key="2">
    <citation type="submission" date="2022-09" db="EMBL/GenBank/DDBJ databases">
        <title>Genome-inferred correspondence between phylogeny and metabolic traits in the wild Drosophila gut microbiome.</title>
        <authorList>
            <person name="Bueno E."/>
            <person name="Blow F."/>
            <person name="Douglas A.E."/>
        </authorList>
    </citation>
    <scope>NUCLEOTIDE SEQUENCE</scope>
    <source>
        <strain evidence="1">Dm-2019-70</strain>
    </source>
</reference>
<organism evidence="1 2">
    <name type="scientific">Levilactobacillus brevis</name>
    <name type="common">Lactobacillus brevis</name>
    <dbReference type="NCBI Taxonomy" id="1580"/>
    <lineage>
        <taxon>Bacteria</taxon>
        <taxon>Bacillati</taxon>
        <taxon>Bacillota</taxon>
        <taxon>Bacilli</taxon>
        <taxon>Lactobacillales</taxon>
        <taxon>Lactobacillaceae</taxon>
        <taxon>Levilactobacillus</taxon>
    </lineage>
</organism>
<gene>
    <name evidence="1" type="ORF">JK167_13750</name>
</gene>
<dbReference type="Proteomes" id="UP000676478">
    <property type="component" value="Unassembled WGS sequence"/>
</dbReference>
<protein>
    <submittedName>
        <fullName evidence="1">Hydrolase</fullName>
    </submittedName>
</protein>
<dbReference type="InterPro" id="IPR013785">
    <property type="entry name" value="Aldolase_TIM"/>
</dbReference>
<sequence length="227" mass="24357">MNLKKEIPNVTTDLRSDIIELPDVIQNASGIRIFGKVIRSIVYSMDVAVIANCDADAVLAVYPWTPNTKILQAVSTAANIPVLAGIGGGLTRGLRSATVGFFAEEAGAAAVVLNGPTNIDTIKEVRRVVDIPIIYTVTNKQEDLVERIDAGVKVFNVAGGKDTAKLVSWIRGLPDIGNKIPIIASGGKTKEQISETIKNGANAISYTAYGLTEKLFQEKMAKYRKDN</sequence>
<dbReference type="AlphaFoldDB" id="A0AA41ES33"/>
<reference evidence="1" key="1">
    <citation type="submission" date="2020-12" db="EMBL/GenBank/DDBJ databases">
        <authorList>
            <person name="Mcmullen J.G."/>
        </authorList>
    </citation>
    <scope>NUCLEOTIDE SEQUENCE</scope>
    <source>
        <strain evidence="1">Dm-2019-70</strain>
    </source>
</reference>